<evidence type="ECO:0000313" key="2">
    <source>
        <dbReference type="Proteomes" id="UP001549112"/>
    </source>
</evidence>
<gene>
    <name evidence="1" type="ORF">ABID39_001549</name>
</gene>
<evidence type="ECO:0000313" key="1">
    <source>
        <dbReference type="EMBL" id="MET3560833.1"/>
    </source>
</evidence>
<reference evidence="1 2" key="1">
    <citation type="submission" date="2024-06" db="EMBL/GenBank/DDBJ databases">
        <title>Genomic Encyclopedia of Type Strains, Phase IV (KMG-IV): sequencing the most valuable type-strain genomes for metagenomic binning, comparative biology and taxonomic classification.</title>
        <authorList>
            <person name="Goeker M."/>
        </authorList>
    </citation>
    <scope>NUCLEOTIDE SEQUENCE [LARGE SCALE GENOMIC DNA]</scope>
    <source>
        <strain evidence="1 2">DSM 23650</strain>
    </source>
</reference>
<dbReference type="Proteomes" id="UP001549112">
    <property type="component" value="Unassembled WGS sequence"/>
</dbReference>
<organism evidence="1 2">
    <name type="scientific">Bartonella japonica</name>
    <dbReference type="NCBI Taxonomy" id="357761"/>
    <lineage>
        <taxon>Bacteria</taxon>
        <taxon>Pseudomonadati</taxon>
        <taxon>Pseudomonadota</taxon>
        <taxon>Alphaproteobacteria</taxon>
        <taxon>Hyphomicrobiales</taxon>
        <taxon>Bartonellaceae</taxon>
        <taxon>Bartonella</taxon>
    </lineage>
</organism>
<comment type="caution">
    <text evidence="1">The sequence shown here is derived from an EMBL/GenBank/DDBJ whole genome shotgun (WGS) entry which is preliminary data.</text>
</comment>
<protein>
    <submittedName>
        <fullName evidence="1">Uncharacterized protein</fullName>
    </submittedName>
</protein>
<sequence>MLAPGFPLVLKDGSKLTKQQEAIALEAGDQLQELFAVKASKEEIAKALRMLSCGLKISQQSDHEGMALTYGMVLENVSAWSLMTTVKRILCDEIDGLSDTFFPSTRELVRLCRDLENDLLRKANLVRNATLRFREQQLKEQAAKEPSKPLTFVQKQRLEEALNGIDRIVKHID</sequence>
<dbReference type="EMBL" id="JBEPLT010000030">
    <property type="protein sequence ID" value="MET3560833.1"/>
    <property type="molecule type" value="Genomic_DNA"/>
</dbReference>
<name>A0ABV2FQM4_9HYPH</name>
<accession>A0ABV2FQM4</accession>
<keyword evidence="2" id="KW-1185">Reference proteome</keyword>
<proteinExistence type="predicted"/>